<reference evidence="1 2" key="2">
    <citation type="submission" date="2019-01" db="EMBL/GenBank/DDBJ databases">
        <title>The decoding of complex shrimp genome reveals the adaptation for benthos swimmer, frequently molting mechanism and breeding impact on genome.</title>
        <authorList>
            <person name="Sun Y."/>
            <person name="Gao Y."/>
            <person name="Yu Y."/>
        </authorList>
    </citation>
    <scope>NUCLEOTIDE SEQUENCE [LARGE SCALE GENOMIC DNA]</scope>
    <source>
        <tissue evidence="1">Muscle</tissue>
    </source>
</reference>
<comment type="caution">
    <text evidence="1">The sequence shown here is derived from an EMBL/GenBank/DDBJ whole genome shotgun (WGS) entry which is preliminary data.</text>
</comment>
<name>A0A3R7PNA4_PENVA</name>
<protein>
    <submittedName>
        <fullName evidence="1">Uncharacterized protein</fullName>
    </submittedName>
</protein>
<dbReference type="AlphaFoldDB" id="A0A3R7PNA4"/>
<proteinExistence type="predicted"/>
<dbReference type="EMBL" id="QCYY01001524">
    <property type="protein sequence ID" value="ROT77440.1"/>
    <property type="molecule type" value="Genomic_DNA"/>
</dbReference>
<evidence type="ECO:0000313" key="1">
    <source>
        <dbReference type="EMBL" id="ROT77440.1"/>
    </source>
</evidence>
<dbReference type="Proteomes" id="UP000283509">
    <property type="component" value="Unassembled WGS sequence"/>
</dbReference>
<keyword evidence="2" id="KW-1185">Reference proteome</keyword>
<organism evidence="1 2">
    <name type="scientific">Penaeus vannamei</name>
    <name type="common">Whiteleg shrimp</name>
    <name type="synonym">Litopenaeus vannamei</name>
    <dbReference type="NCBI Taxonomy" id="6689"/>
    <lineage>
        <taxon>Eukaryota</taxon>
        <taxon>Metazoa</taxon>
        <taxon>Ecdysozoa</taxon>
        <taxon>Arthropoda</taxon>
        <taxon>Crustacea</taxon>
        <taxon>Multicrustacea</taxon>
        <taxon>Malacostraca</taxon>
        <taxon>Eumalacostraca</taxon>
        <taxon>Eucarida</taxon>
        <taxon>Decapoda</taxon>
        <taxon>Dendrobranchiata</taxon>
        <taxon>Penaeoidea</taxon>
        <taxon>Penaeidae</taxon>
        <taxon>Penaeus</taxon>
    </lineage>
</organism>
<gene>
    <name evidence="1" type="ORF">C7M84_003916</name>
</gene>
<evidence type="ECO:0000313" key="2">
    <source>
        <dbReference type="Proteomes" id="UP000283509"/>
    </source>
</evidence>
<reference evidence="1 2" key="1">
    <citation type="submission" date="2018-04" db="EMBL/GenBank/DDBJ databases">
        <authorList>
            <person name="Zhang X."/>
            <person name="Yuan J."/>
            <person name="Li F."/>
            <person name="Xiang J."/>
        </authorList>
    </citation>
    <scope>NUCLEOTIDE SEQUENCE [LARGE SCALE GENOMIC DNA]</scope>
    <source>
        <tissue evidence="1">Muscle</tissue>
    </source>
</reference>
<accession>A0A3R7PNA4</accession>
<sequence length="155" mass="17005">MKEPRTRSMCPSRPQRGLVNIDLPLRARRAQVLPPAPVSCLPPSTVAAPAIFTSGADMEFPVLRHLSSLETFFSFVRGIRMSSGCRQSGFRSTAKCVESESALEIQNETSFPSPAPPLSCRYYIGFRPTLMVSDLGILSQILIKDFPAFANRAVS</sequence>